<evidence type="ECO:0000313" key="1">
    <source>
        <dbReference type="EMBL" id="MWJ28931.1"/>
    </source>
</evidence>
<dbReference type="AlphaFoldDB" id="A0A7X3H1R1"/>
<gene>
    <name evidence="1" type="ORF">GPM19_12115</name>
</gene>
<dbReference type="EMBL" id="WTKP01000008">
    <property type="protein sequence ID" value="MWJ28931.1"/>
    <property type="molecule type" value="Genomic_DNA"/>
</dbReference>
<comment type="caution">
    <text evidence="1">The sequence shown here is derived from an EMBL/GenBank/DDBJ whole genome shotgun (WGS) entry which is preliminary data.</text>
</comment>
<keyword evidence="2" id="KW-1185">Reference proteome</keyword>
<sequence>MTYSPLQYHSHDTYVLKVWANQARIQREAHDAIEHHFDGRQGKCENQ</sequence>
<proteinExistence type="predicted"/>
<name>A0A7X3H1R1_9GAMM</name>
<reference evidence="1 2" key="1">
    <citation type="submission" date="2019-12" db="EMBL/GenBank/DDBJ databases">
        <title>Halomonas rutogse sp. nov. isolated from two lakes on Tibetan Plateau.</title>
        <authorList>
            <person name="Gao P."/>
        </authorList>
    </citation>
    <scope>NUCLEOTIDE SEQUENCE [LARGE SCALE GENOMIC DNA]</scope>
    <source>
        <strain evidence="1 2">ZH2S</strain>
    </source>
</reference>
<dbReference type="Proteomes" id="UP000437638">
    <property type="component" value="Unassembled WGS sequence"/>
</dbReference>
<protein>
    <submittedName>
        <fullName evidence="1">Uncharacterized protein</fullName>
    </submittedName>
</protein>
<dbReference type="RefSeq" id="WP_160419277.1">
    <property type="nucleotide sequence ID" value="NZ_WTKP01000008.1"/>
</dbReference>
<organism evidence="1 2">
    <name type="scientific">Vreelandella zhuhanensis</name>
    <dbReference type="NCBI Taxonomy" id="2684210"/>
    <lineage>
        <taxon>Bacteria</taxon>
        <taxon>Pseudomonadati</taxon>
        <taxon>Pseudomonadota</taxon>
        <taxon>Gammaproteobacteria</taxon>
        <taxon>Oceanospirillales</taxon>
        <taxon>Halomonadaceae</taxon>
        <taxon>Vreelandella</taxon>
    </lineage>
</organism>
<accession>A0A7X3H1R1</accession>
<evidence type="ECO:0000313" key="2">
    <source>
        <dbReference type="Proteomes" id="UP000437638"/>
    </source>
</evidence>